<dbReference type="PANTHER" id="PTHR43132:SF2">
    <property type="entry name" value="ARSENICAL RESISTANCE OPERON REPRESSOR ARSR-RELATED"/>
    <property type="match status" value="1"/>
</dbReference>
<gene>
    <name evidence="5" type="ORF">D6U17_13585</name>
</gene>
<sequence>MQLDITNSSLPVYEALSSEVRLKIIALISKQPMSVKALADNLGLSSAIVTKHLAKLAAANLVTSKRVGREKITQLKVDTIEIKFPHQVYPTFQTHRTTIPVGHYTQYSVQPSCGLAGNQGYIGKVDNPRYFMSPDRMRAGMIWFNDGYVEYQTPNFLQSNEHLEMLDLVVELSSEFPFSNNTWPSDITFSINGTELGTWRSPGDFSDIRGKYTPDWVPDNVNQYGVLKTLRVTDHGTYLDGQPFTEVCLKDLPVKPDVWTVRFEVKPNAEKSGGCTIFGKGFGNHDQNIVLTTYYSNL</sequence>
<reference evidence="5 6" key="1">
    <citation type="submission" date="2018-10" db="EMBL/GenBank/DDBJ databases">
        <title>Genome sequences of five Lactobacillus pentosus strains isolated from brines of traditionally fermented spanish-style green table olives and differences between them.</title>
        <authorList>
            <person name="Jimenez Diaz R."/>
        </authorList>
    </citation>
    <scope>NUCLEOTIDE SEQUENCE [LARGE SCALE GENOMIC DNA]</scope>
    <source>
        <strain evidence="5 6">IG8</strain>
    </source>
</reference>
<dbReference type="InterPro" id="IPR051011">
    <property type="entry name" value="Metal_resp_trans_reg"/>
</dbReference>
<keyword evidence="3" id="KW-0804">Transcription</keyword>
<dbReference type="InterPro" id="IPR011991">
    <property type="entry name" value="ArsR-like_HTH"/>
</dbReference>
<organism evidence="5 6">
    <name type="scientific">Lactiplantibacillus pentosus</name>
    <name type="common">Lactobacillus pentosus</name>
    <dbReference type="NCBI Taxonomy" id="1589"/>
    <lineage>
        <taxon>Bacteria</taxon>
        <taxon>Bacillati</taxon>
        <taxon>Bacillota</taxon>
        <taxon>Bacilli</taxon>
        <taxon>Lactobacillales</taxon>
        <taxon>Lactobacillaceae</taxon>
        <taxon>Lactiplantibacillus</taxon>
    </lineage>
</organism>
<evidence type="ECO:0000256" key="1">
    <source>
        <dbReference type="ARBA" id="ARBA00023015"/>
    </source>
</evidence>
<dbReference type="GO" id="GO:0003700">
    <property type="term" value="F:DNA-binding transcription factor activity"/>
    <property type="evidence" value="ECO:0007669"/>
    <property type="project" value="InterPro"/>
</dbReference>
<keyword evidence="1" id="KW-0805">Transcription regulation</keyword>
<dbReference type="RefSeq" id="WP_122211972.1">
    <property type="nucleotide sequence ID" value="NZ_RDCH01000078.1"/>
</dbReference>
<dbReference type="Pfam" id="PF12840">
    <property type="entry name" value="HTH_20"/>
    <property type="match status" value="1"/>
</dbReference>
<comment type="caution">
    <text evidence="5">The sequence shown here is derived from an EMBL/GenBank/DDBJ whole genome shotgun (WGS) entry which is preliminary data.</text>
</comment>
<dbReference type="GO" id="GO:0003677">
    <property type="term" value="F:DNA binding"/>
    <property type="evidence" value="ECO:0007669"/>
    <property type="project" value="UniProtKB-KW"/>
</dbReference>
<dbReference type="PANTHER" id="PTHR43132">
    <property type="entry name" value="ARSENICAL RESISTANCE OPERON REPRESSOR ARSR-RELATED"/>
    <property type="match status" value="1"/>
</dbReference>
<name>A0AB37RF74_LACPE</name>
<evidence type="ECO:0000256" key="2">
    <source>
        <dbReference type="ARBA" id="ARBA00023125"/>
    </source>
</evidence>
<dbReference type="AlphaFoldDB" id="A0AB37RF74"/>
<dbReference type="CDD" id="cd00090">
    <property type="entry name" value="HTH_ARSR"/>
    <property type="match status" value="1"/>
</dbReference>
<dbReference type="InterPro" id="IPR001845">
    <property type="entry name" value="HTH_ArsR_DNA-bd_dom"/>
</dbReference>
<dbReference type="EMBL" id="RDCL01000090">
    <property type="protein sequence ID" value="RMW52572.1"/>
    <property type="molecule type" value="Genomic_DNA"/>
</dbReference>
<evidence type="ECO:0000313" key="5">
    <source>
        <dbReference type="EMBL" id="RMW52572.1"/>
    </source>
</evidence>
<dbReference type="SMART" id="SM00418">
    <property type="entry name" value="HTH_ARSR"/>
    <property type="match status" value="1"/>
</dbReference>
<proteinExistence type="predicted"/>
<dbReference type="InterPro" id="IPR036390">
    <property type="entry name" value="WH_DNA-bd_sf"/>
</dbReference>
<dbReference type="Proteomes" id="UP000281061">
    <property type="component" value="Unassembled WGS sequence"/>
</dbReference>
<protein>
    <submittedName>
        <fullName evidence="5">ArsR family transcriptional regulator</fullName>
    </submittedName>
</protein>
<dbReference type="SUPFAM" id="SSF46785">
    <property type="entry name" value="Winged helix' DNA-binding domain"/>
    <property type="match status" value="1"/>
</dbReference>
<dbReference type="PROSITE" id="PS50987">
    <property type="entry name" value="HTH_ARSR_2"/>
    <property type="match status" value="1"/>
</dbReference>
<keyword evidence="2" id="KW-0238">DNA-binding</keyword>
<accession>A0AB37RF74</accession>
<evidence type="ECO:0000313" key="6">
    <source>
        <dbReference type="Proteomes" id="UP000281061"/>
    </source>
</evidence>
<evidence type="ECO:0000256" key="3">
    <source>
        <dbReference type="ARBA" id="ARBA00023163"/>
    </source>
</evidence>
<dbReference type="InterPro" id="IPR036388">
    <property type="entry name" value="WH-like_DNA-bd_sf"/>
</dbReference>
<dbReference type="Gene3D" id="1.10.10.10">
    <property type="entry name" value="Winged helix-like DNA-binding domain superfamily/Winged helix DNA-binding domain"/>
    <property type="match status" value="1"/>
</dbReference>
<feature type="domain" description="HTH arsR-type" evidence="4">
    <location>
        <begin position="1"/>
        <end position="95"/>
    </location>
</feature>
<evidence type="ECO:0000259" key="4">
    <source>
        <dbReference type="PROSITE" id="PS50987"/>
    </source>
</evidence>